<gene>
    <name evidence="3" type="ORF">ESZ47_07970</name>
</gene>
<feature type="non-terminal residue" evidence="3">
    <location>
        <position position="1182"/>
    </location>
</feature>
<feature type="region of interest" description="Disordered" evidence="2">
    <location>
        <begin position="127"/>
        <end position="223"/>
    </location>
</feature>
<feature type="region of interest" description="Disordered" evidence="2">
    <location>
        <begin position="1142"/>
        <end position="1182"/>
    </location>
</feature>
<sequence length="1182" mass="124453">MKRINLSRSQDSKTRFKMYKSGKQWVFSGLTLLGGLLGSQLLDSGSASADTVNADNAGTTKENTADTLVTKTTATIPADKVSTADAQSLSDSQSLSQSLSLSSSTSLSTSTQSSISLQDSVSLRTSTSLQDSTSASLSSSSSSTVKDSLSTKTSNQVNGESTSSNIISSNSSTDITVENKNNSTSTSMNVVRDNVSNNDSVEKKTEFSSESNINNDNLKGSTVATNNATSETTLANNTSQAPSTVTSSQLSELQDKLPDNSQLTLDTSANELNVSLPTTALFTKTVANDVKNFADQNGLVANISTLDTQNLAATENTLNVQSNPDSGRANFSESVSTNDTTSTSPTSVNVAAPDQVTNDSTYHQAAIANGTVRDVSNYAQLQTAWANSSVTYINITNDFNITTGTLANRANGASVIINGNNHAIDIGGQTFTYAAATTQTNFTLSNITVKQGFLWNDGNGYSLISSLAATQLTANINNVTLTKSDVNGYNPIHVMYGIGSKINFSGTNTFNLSNEVTRSVGSINFANNASVTLNRTSNDIHFSEFYFETTAPVGSVGYGNTLTMGDGSSNAAYTYNGVSAGFPAVYLLINGITAGDNVSWTQTGFQYFINGTQLANSSAQYTFGQNFTLNAPSTTQAGAISLLGTQKATFNAGTVFNIHQRAIGGIFQVGGSSSIKFISPKSLYLNTEDSSGNPSNTWSGIFTGTGSITMNNSSIKTWSNSNTSTTKPSGDANAAFVSLNYSNGTTKLTDVSGNSTTSTVVSSTTRELQTTAIDNGKINIEYVDRNGNVISTVPFDVSDKTKYNIGQTINLVTSDWASTHMPTNYKWALTNQVYPGAVSDAQSGGDPTSSNDNGDSYGQATYAIVPISGDTYTYKIYVYGLSETVQYQYVDQNGNVLDTSSVTTANDEYGNGLPTANYGNTIDWTNGYYTVTNVPAGYTYDTSKTQPTSTLVSTNNDLITIFVTASVQQVDVTVQNTDSTSINGSSSITVTVNGFSNQTKTLGELLSDSGVSENGYHLAPALAQQIFTFDATKNGASTTDSDKQAVIISLTPDYQQAVVISTSQPTNNPVTNEAYEQIPTSSSSASATKYSSDGYSNGEISFGVSDSDLVRQGFTYTVLGADGNTYSSLALALAAFKKFDTTTNGNATTDKDPQLYRVNYSPDPVSESVSTSASISVSTSAR</sequence>
<accession>A0A6P2CJW4</accession>
<evidence type="ECO:0008006" key="5">
    <source>
        <dbReference type="Google" id="ProtNLM"/>
    </source>
</evidence>
<feature type="compositionally biased region" description="Low complexity" evidence="2">
    <location>
        <begin position="1165"/>
        <end position="1182"/>
    </location>
</feature>
<dbReference type="Pfam" id="PF19258">
    <property type="entry name" value="KxYKxGKxW_sig"/>
    <property type="match status" value="1"/>
</dbReference>
<evidence type="ECO:0000256" key="2">
    <source>
        <dbReference type="SAM" id="MobiDB-lite"/>
    </source>
</evidence>
<proteinExistence type="predicted"/>
<dbReference type="InterPro" id="IPR046776">
    <property type="entry name" value="Pectate_lyase_5"/>
</dbReference>
<reference evidence="3 4" key="1">
    <citation type="submission" date="2019-01" db="EMBL/GenBank/DDBJ databases">
        <title>Leuconostoc litchii sp. nov., a novel lactic acid bacterium isolated from lychee.</title>
        <authorList>
            <person name="Wang L.-T."/>
        </authorList>
    </citation>
    <scope>NUCLEOTIDE SEQUENCE [LARGE SCALE GENOMIC DNA]</scope>
    <source>
        <strain evidence="3 4">MB7</strain>
    </source>
</reference>
<feature type="compositionally biased region" description="Polar residues" evidence="2">
    <location>
        <begin position="208"/>
        <end position="223"/>
    </location>
</feature>
<protein>
    <recommendedName>
        <fullName evidence="5">KxYKxGKxW signal peptide domain-containing protein</fullName>
    </recommendedName>
</protein>
<evidence type="ECO:0000256" key="1">
    <source>
        <dbReference type="ARBA" id="ARBA00022729"/>
    </source>
</evidence>
<feature type="compositionally biased region" description="Low complexity" evidence="2">
    <location>
        <begin position="189"/>
        <end position="199"/>
    </location>
</feature>
<feature type="compositionally biased region" description="Low complexity" evidence="2">
    <location>
        <begin position="127"/>
        <end position="154"/>
    </location>
</feature>
<feature type="region of interest" description="Disordered" evidence="2">
    <location>
        <begin position="319"/>
        <end position="352"/>
    </location>
</feature>
<evidence type="ECO:0000313" key="3">
    <source>
        <dbReference type="EMBL" id="TYC46158.1"/>
    </source>
</evidence>
<keyword evidence="1" id="KW-0732">Signal</keyword>
<dbReference type="AlphaFoldDB" id="A0A6P2CJW4"/>
<feature type="compositionally biased region" description="Polar residues" evidence="2">
    <location>
        <begin position="319"/>
        <end position="333"/>
    </location>
</feature>
<comment type="caution">
    <text evidence="3">The sequence shown here is derived from an EMBL/GenBank/DDBJ whole genome shotgun (WGS) entry which is preliminary data.</text>
</comment>
<feature type="compositionally biased region" description="Low complexity" evidence="2">
    <location>
        <begin position="161"/>
        <end position="173"/>
    </location>
</feature>
<dbReference type="Proteomes" id="UP000442244">
    <property type="component" value="Unassembled WGS sequence"/>
</dbReference>
<keyword evidence="4" id="KW-1185">Reference proteome</keyword>
<feature type="compositionally biased region" description="Low complexity" evidence="2">
    <location>
        <begin position="334"/>
        <end position="350"/>
    </location>
</feature>
<dbReference type="EMBL" id="SDGY01000006">
    <property type="protein sequence ID" value="TYC46158.1"/>
    <property type="molecule type" value="Genomic_DNA"/>
</dbReference>
<evidence type="ECO:0000313" key="4">
    <source>
        <dbReference type="Proteomes" id="UP000442244"/>
    </source>
</evidence>
<dbReference type="RefSeq" id="WP_167497056.1">
    <property type="nucleotide sequence ID" value="NZ_SDGY01000006.1"/>
</dbReference>
<name>A0A6P2CJW4_9LACO</name>
<feature type="compositionally biased region" description="Polar residues" evidence="2">
    <location>
        <begin position="174"/>
        <end position="188"/>
    </location>
</feature>
<dbReference type="NCBIfam" id="TIGR03715">
    <property type="entry name" value="KxYKxGKxW"/>
    <property type="match status" value="1"/>
</dbReference>
<dbReference type="Pfam" id="PF20585">
    <property type="entry name" value="Pectate_lyase_5"/>
    <property type="match status" value="1"/>
</dbReference>
<organism evidence="3 4">
    <name type="scientific">Leuconostoc litchii</name>
    <dbReference type="NCBI Taxonomy" id="1981069"/>
    <lineage>
        <taxon>Bacteria</taxon>
        <taxon>Bacillati</taxon>
        <taxon>Bacillota</taxon>
        <taxon>Bacilli</taxon>
        <taxon>Lactobacillales</taxon>
        <taxon>Lactobacillaceae</taxon>
        <taxon>Leuconostoc</taxon>
    </lineage>
</organism>
<dbReference type="InterPro" id="IPR022263">
    <property type="entry name" value="KxYKxGKxW"/>
</dbReference>